<organism evidence="2 3">
    <name type="scientific">Bordetella genomosp. 1</name>
    <dbReference type="NCBI Taxonomy" id="1395607"/>
    <lineage>
        <taxon>Bacteria</taxon>
        <taxon>Pseudomonadati</taxon>
        <taxon>Pseudomonadota</taxon>
        <taxon>Betaproteobacteria</taxon>
        <taxon>Burkholderiales</taxon>
        <taxon>Alcaligenaceae</taxon>
        <taxon>Bordetella</taxon>
    </lineage>
</organism>
<feature type="transmembrane region" description="Helical" evidence="1">
    <location>
        <begin position="12"/>
        <end position="31"/>
    </location>
</feature>
<proteinExistence type="predicted"/>
<sequence length="94" mass="10011">MLPIHDYNRAINAAVIGYFLVLVVLAGNALVGSKLGFFLSLAVMLLCYLTESARAQAVMLPRRVLALAQALLVGLWLAAAACLAQGWYPTALGH</sequence>
<evidence type="ECO:0000313" key="2">
    <source>
        <dbReference type="EMBL" id="OZI58730.1"/>
    </source>
</evidence>
<accession>A0ABX4EW74</accession>
<feature type="transmembrane region" description="Helical" evidence="1">
    <location>
        <begin position="37"/>
        <end position="53"/>
    </location>
</feature>
<keyword evidence="1" id="KW-0812">Transmembrane</keyword>
<gene>
    <name evidence="2" type="ORF">CAL27_18790</name>
</gene>
<evidence type="ECO:0000256" key="1">
    <source>
        <dbReference type="SAM" id="Phobius"/>
    </source>
</evidence>
<reference evidence="2 3" key="1">
    <citation type="submission" date="2017-05" db="EMBL/GenBank/DDBJ databases">
        <title>Complete and WGS of Bordetella genogroups.</title>
        <authorList>
            <person name="Spilker T."/>
            <person name="Lipuma J."/>
        </authorList>
    </citation>
    <scope>NUCLEOTIDE SEQUENCE [LARGE SCALE GENOMIC DNA]</scope>
    <source>
        <strain evidence="2 3">AU9795</strain>
    </source>
</reference>
<name>A0ABX4EW74_9BORD</name>
<feature type="transmembrane region" description="Helical" evidence="1">
    <location>
        <begin position="65"/>
        <end position="88"/>
    </location>
</feature>
<comment type="caution">
    <text evidence="2">The sequence shown here is derived from an EMBL/GenBank/DDBJ whole genome shotgun (WGS) entry which is preliminary data.</text>
</comment>
<dbReference type="Proteomes" id="UP000216354">
    <property type="component" value="Unassembled WGS sequence"/>
</dbReference>
<keyword evidence="1" id="KW-0472">Membrane</keyword>
<dbReference type="EMBL" id="NEVR01000004">
    <property type="protein sequence ID" value="OZI58730.1"/>
    <property type="molecule type" value="Genomic_DNA"/>
</dbReference>
<keyword evidence="3" id="KW-1185">Reference proteome</keyword>
<keyword evidence="1" id="KW-1133">Transmembrane helix</keyword>
<protein>
    <submittedName>
        <fullName evidence="2">Uncharacterized protein</fullName>
    </submittedName>
</protein>
<dbReference type="RefSeq" id="WP_094832454.1">
    <property type="nucleotide sequence ID" value="NZ_NEVR01000004.1"/>
</dbReference>
<evidence type="ECO:0000313" key="3">
    <source>
        <dbReference type="Proteomes" id="UP000216354"/>
    </source>
</evidence>